<dbReference type="InterPro" id="IPR036942">
    <property type="entry name" value="Beta-barrel_TonB_sf"/>
</dbReference>
<dbReference type="RefSeq" id="WP_009836818.1">
    <property type="nucleotide sequence ID" value="NZ_AAOH01000001.1"/>
</dbReference>
<dbReference type="Pfam" id="PF00593">
    <property type="entry name" value="TonB_dep_Rec_b-barrel"/>
    <property type="match status" value="1"/>
</dbReference>
<dbReference type="GO" id="GO:0006826">
    <property type="term" value="P:iron ion transport"/>
    <property type="evidence" value="ECO:0007669"/>
    <property type="project" value="UniProtKB-KW"/>
</dbReference>
<dbReference type="PANTHER" id="PTHR32552">
    <property type="entry name" value="FERRICHROME IRON RECEPTOR-RELATED"/>
    <property type="match status" value="1"/>
</dbReference>
<name>A4C4N8_9GAMM</name>
<keyword evidence="7" id="KW-0406">Ion transport</keyword>
<dbReference type="InterPro" id="IPR012910">
    <property type="entry name" value="Plug_dom"/>
</dbReference>
<dbReference type="HOGENOM" id="CLU_008287_15_1_6"/>
<comment type="caution">
    <text evidence="16">The sequence shown here is derived from an EMBL/GenBank/DDBJ whole genome shotgun (WGS) entry which is preliminary data.</text>
</comment>
<dbReference type="STRING" id="87626.PTD2_03086"/>
<keyword evidence="2 11" id="KW-0813">Transport</keyword>
<dbReference type="OrthoDB" id="127311at2"/>
<evidence type="ECO:0000256" key="7">
    <source>
        <dbReference type="ARBA" id="ARBA00023065"/>
    </source>
</evidence>
<keyword evidence="16" id="KW-0675">Receptor</keyword>
<evidence type="ECO:0000256" key="9">
    <source>
        <dbReference type="ARBA" id="ARBA00023136"/>
    </source>
</evidence>
<dbReference type="AlphaFoldDB" id="A4C4N8"/>
<keyword evidence="8 12" id="KW-0798">TonB box</keyword>
<organism evidence="16 17">
    <name type="scientific">Pseudoalteromonas tunicata D2</name>
    <dbReference type="NCBI Taxonomy" id="87626"/>
    <lineage>
        <taxon>Bacteria</taxon>
        <taxon>Pseudomonadati</taxon>
        <taxon>Pseudomonadota</taxon>
        <taxon>Gammaproteobacteria</taxon>
        <taxon>Alteromonadales</taxon>
        <taxon>Pseudoalteromonadaceae</taxon>
        <taxon>Pseudoalteromonas</taxon>
    </lineage>
</organism>
<keyword evidence="10 11" id="KW-0998">Cell outer membrane</keyword>
<gene>
    <name evidence="16" type="ORF">PTD2_03086</name>
</gene>
<dbReference type="eggNOG" id="COG4773">
    <property type="taxonomic scope" value="Bacteria"/>
</dbReference>
<reference evidence="16 17" key="1">
    <citation type="submission" date="2006-02" db="EMBL/GenBank/DDBJ databases">
        <authorList>
            <person name="Moran M.A."/>
            <person name="Kjelleberg S."/>
            <person name="Egan S."/>
            <person name="Saunders N."/>
            <person name="Thomas T."/>
            <person name="Ferriera S."/>
            <person name="Johnson J."/>
            <person name="Kravitz S."/>
            <person name="Halpern A."/>
            <person name="Remington K."/>
            <person name="Beeson K."/>
            <person name="Tran B."/>
            <person name="Rogers Y.-H."/>
            <person name="Friedman R."/>
            <person name="Venter J.C."/>
        </authorList>
    </citation>
    <scope>NUCLEOTIDE SEQUENCE [LARGE SCALE GENOMIC DNA]</scope>
    <source>
        <strain evidence="16 17">D2</strain>
    </source>
</reference>
<keyword evidence="17" id="KW-1185">Reference proteome</keyword>
<dbReference type="GO" id="GO:0009279">
    <property type="term" value="C:cell outer membrane"/>
    <property type="evidence" value="ECO:0007669"/>
    <property type="project" value="UniProtKB-SubCell"/>
</dbReference>
<evidence type="ECO:0000256" key="11">
    <source>
        <dbReference type="PROSITE-ProRule" id="PRU01360"/>
    </source>
</evidence>
<evidence type="ECO:0000313" key="16">
    <source>
        <dbReference type="EMBL" id="EAR30520.1"/>
    </source>
</evidence>
<evidence type="ECO:0000256" key="1">
    <source>
        <dbReference type="ARBA" id="ARBA00004571"/>
    </source>
</evidence>
<evidence type="ECO:0000256" key="6">
    <source>
        <dbReference type="ARBA" id="ARBA00023004"/>
    </source>
</evidence>
<evidence type="ECO:0000259" key="15">
    <source>
        <dbReference type="Pfam" id="PF07715"/>
    </source>
</evidence>
<comment type="subcellular location">
    <subcellularLocation>
        <location evidence="1 11">Cell outer membrane</location>
        <topology evidence="1 11">Multi-pass membrane protein</topology>
    </subcellularLocation>
</comment>
<evidence type="ECO:0000256" key="10">
    <source>
        <dbReference type="ARBA" id="ARBA00023237"/>
    </source>
</evidence>
<dbReference type="InterPro" id="IPR039426">
    <property type="entry name" value="TonB-dep_rcpt-like"/>
</dbReference>
<evidence type="ECO:0000256" key="4">
    <source>
        <dbReference type="ARBA" id="ARBA00022496"/>
    </source>
</evidence>
<feature type="domain" description="TonB-dependent receptor-like beta-barrel" evidence="14">
    <location>
        <begin position="307"/>
        <end position="752"/>
    </location>
</feature>
<dbReference type="SUPFAM" id="SSF56935">
    <property type="entry name" value="Porins"/>
    <property type="match status" value="1"/>
</dbReference>
<keyword evidence="9 11" id="KW-0472">Membrane</keyword>
<dbReference type="Proteomes" id="UP000006201">
    <property type="component" value="Unassembled WGS sequence"/>
</dbReference>
<accession>A4C4N8</accession>
<evidence type="ECO:0000256" key="5">
    <source>
        <dbReference type="ARBA" id="ARBA00022692"/>
    </source>
</evidence>
<protein>
    <submittedName>
        <fullName evidence="16">Putative Outer membrane TonB-dependent receptor</fullName>
    </submittedName>
</protein>
<evidence type="ECO:0000256" key="13">
    <source>
        <dbReference type="SAM" id="SignalP"/>
    </source>
</evidence>
<feature type="signal peptide" evidence="13">
    <location>
        <begin position="1"/>
        <end position="23"/>
    </location>
</feature>
<keyword evidence="3 11" id="KW-1134">Transmembrane beta strand</keyword>
<feature type="domain" description="TonB-dependent receptor plug" evidence="15">
    <location>
        <begin position="48"/>
        <end position="153"/>
    </location>
</feature>
<dbReference type="EMBL" id="AAOH01000001">
    <property type="protein sequence ID" value="EAR30520.1"/>
    <property type="molecule type" value="Genomic_DNA"/>
</dbReference>
<evidence type="ECO:0000256" key="8">
    <source>
        <dbReference type="ARBA" id="ARBA00023077"/>
    </source>
</evidence>
<feature type="chain" id="PRO_5002665674" evidence="13">
    <location>
        <begin position="24"/>
        <end position="800"/>
    </location>
</feature>
<evidence type="ECO:0000256" key="2">
    <source>
        <dbReference type="ARBA" id="ARBA00022448"/>
    </source>
</evidence>
<evidence type="ECO:0000259" key="14">
    <source>
        <dbReference type="Pfam" id="PF00593"/>
    </source>
</evidence>
<evidence type="ECO:0000256" key="3">
    <source>
        <dbReference type="ARBA" id="ARBA00022452"/>
    </source>
</evidence>
<keyword evidence="6" id="KW-0408">Iron</keyword>
<dbReference type="PROSITE" id="PS52016">
    <property type="entry name" value="TONB_DEPENDENT_REC_3"/>
    <property type="match status" value="1"/>
</dbReference>
<comment type="similarity">
    <text evidence="11 12">Belongs to the TonB-dependent receptor family.</text>
</comment>
<keyword evidence="4" id="KW-0410">Iron transport</keyword>
<sequence>MFKPSLLTLAIAAALTSPLSVLADEVGANKEKSLEVIEITATRRSGSVQEAPLNITALDADLMKDQNISELADIARWVPGLTITDQGGRSGSPIIVRGLNTNSSGPGSDGGTVATYIGEIPVSIDMRLVDVERVEVLIGPQGTLYGAGTLGGAIRYMLKSPDLDLTTAEVYGDLFQGKESNNLGGETGFIVNLPLIEEKLAIRASLNFYEDPGFVDYNYVVREPGISQPDIDWTDSSALANNFKKMADANGETTTTGRVSVRWKATDWLDATLNYFYQKQDTEGRSIVHHNALNPSNGLNSVIGKYESAYRYDEPRDKEDSLLSLELKADLGFAELVSATGFSSFEAVGQRDQTDLLIRLDYGYEEFPSFSAFTREEQEEETFTQEIRLVSQGDSPLSWIVGGFYNSFESDSTSKEFTPGFGEFAVENFDGEQARPDNLEYYSVDRSDVTEQAIFGEVSYAFTEELTVTVGARLYEYEVNSESAVDFPLANTLFSGAGVNDISLNFKEISASDNGNLFKFNANYQLSDTVMAYLTVSEGFRIGGSNGLAPCPDPLPDKQIGCGQPAEMLYTADTTTNYEVGFKSTWLKNRVHFNAALFNVDWDDAQIAGATVVGQLPYTSNAGTANAKGIEISSRAMLTDSITAYATYAYTKVQLTSDAPYLFNTDGTDGGVDGDRLPGSPENQFSLGVNYQTDLYEDKTLDINYGFTAQSDSISKLGLHANGETLPGYGLSNISAKVTADVWSATVYVNNLFDKYTYTSVRRDVADITTANGAEIQRNYGHYINRPLTVGIKFNYQFEL</sequence>
<dbReference type="Gene3D" id="2.40.170.20">
    <property type="entry name" value="TonB-dependent receptor, beta-barrel domain"/>
    <property type="match status" value="1"/>
</dbReference>
<proteinExistence type="inferred from homology"/>
<keyword evidence="5 11" id="KW-0812">Transmembrane</keyword>
<dbReference type="Pfam" id="PF07715">
    <property type="entry name" value="Plug"/>
    <property type="match status" value="1"/>
</dbReference>
<dbReference type="PANTHER" id="PTHR32552:SF81">
    <property type="entry name" value="TONB-DEPENDENT OUTER MEMBRANE RECEPTOR"/>
    <property type="match status" value="1"/>
</dbReference>
<keyword evidence="13" id="KW-0732">Signal</keyword>
<evidence type="ECO:0000256" key="12">
    <source>
        <dbReference type="RuleBase" id="RU003357"/>
    </source>
</evidence>
<dbReference type="InterPro" id="IPR000531">
    <property type="entry name" value="Beta-barrel_TonB"/>
</dbReference>
<evidence type="ECO:0000313" key="17">
    <source>
        <dbReference type="Proteomes" id="UP000006201"/>
    </source>
</evidence>